<dbReference type="EnsemblMetazoa" id="XM_019913306.1">
    <property type="protein sequence ID" value="XP_019768865.1"/>
    <property type="gene ID" value="LOC109543535"/>
</dbReference>
<keyword evidence="6" id="KW-0865">Zymogen</keyword>
<dbReference type="EMBL" id="KB632281">
    <property type="protein sequence ID" value="ERL91342.1"/>
    <property type="molecule type" value="Genomic_DNA"/>
</dbReference>
<evidence type="ECO:0000256" key="1">
    <source>
        <dbReference type="ARBA" id="ARBA00010134"/>
    </source>
</evidence>
<evidence type="ECO:0000256" key="6">
    <source>
        <dbReference type="ARBA" id="ARBA00023145"/>
    </source>
</evidence>
<dbReference type="GO" id="GO:0006508">
    <property type="term" value="P:proteolysis"/>
    <property type="evidence" value="ECO:0007669"/>
    <property type="project" value="UniProtKB-KW"/>
</dbReference>
<dbReference type="SMART" id="SM00115">
    <property type="entry name" value="CASc"/>
    <property type="match status" value="1"/>
</dbReference>
<dbReference type="GO" id="GO:0004197">
    <property type="term" value="F:cysteine-type endopeptidase activity"/>
    <property type="evidence" value="ECO:0007669"/>
    <property type="project" value="InterPro"/>
</dbReference>
<organism evidence="12">
    <name type="scientific">Dendroctonus ponderosae</name>
    <name type="common">Mountain pine beetle</name>
    <dbReference type="NCBI Taxonomy" id="77166"/>
    <lineage>
        <taxon>Eukaryota</taxon>
        <taxon>Metazoa</taxon>
        <taxon>Ecdysozoa</taxon>
        <taxon>Arthropoda</taxon>
        <taxon>Hexapoda</taxon>
        <taxon>Insecta</taxon>
        <taxon>Pterygota</taxon>
        <taxon>Neoptera</taxon>
        <taxon>Endopterygota</taxon>
        <taxon>Coleoptera</taxon>
        <taxon>Polyphaga</taxon>
        <taxon>Cucujiformia</taxon>
        <taxon>Curculionidae</taxon>
        <taxon>Scolytinae</taxon>
        <taxon>Dendroctonus</taxon>
    </lineage>
</organism>
<dbReference type="KEGG" id="dpa:109543535"/>
<evidence type="ECO:0000313" key="12">
    <source>
        <dbReference type="EMBL" id="ENN72003.1"/>
    </source>
</evidence>
<evidence type="ECO:0000313" key="13">
    <source>
        <dbReference type="EMBL" id="ERL91342.1"/>
    </source>
</evidence>
<dbReference type="InterPro" id="IPR002138">
    <property type="entry name" value="Pept_C14_p10"/>
</dbReference>
<feature type="domain" description="Caspase family p20" evidence="11">
    <location>
        <begin position="161"/>
        <end position="291"/>
    </location>
</feature>
<comment type="similarity">
    <text evidence="1 8">Belongs to the peptidase C14A family.</text>
</comment>
<feature type="active site" evidence="7">
    <location>
        <position position="287"/>
    </location>
</feature>
<dbReference type="InterPro" id="IPR029030">
    <property type="entry name" value="Caspase-like_dom_sf"/>
</dbReference>
<dbReference type="EMBL" id="KB741247">
    <property type="protein sequence ID" value="ENN72003.1"/>
    <property type="molecule type" value="Genomic_DNA"/>
</dbReference>
<keyword evidence="3" id="KW-0053">Apoptosis</keyword>
<evidence type="ECO:0000256" key="9">
    <source>
        <dbReference type="SAM" id="MobiDB-lite"/>
    </source>
</evidence>
<dbReference type="InterPro" id="IPR001309">
    <property type="entry name" value="Pept_C14_p20"/>
</dbReference>
<dbReference type="PIRSF" id="PIRSF038001">
    <property type="entry name" value="Caspase_ICE"/>
    <property type="match status" value="1"/>
</dbReference>
<reference evidence="14" key="2">
    <citation type="submission" date="2024-08" db="UniProtKB">
        <authorList>
            <consortium name="EnsemblMetazoa"/>
        </authorList>
    </citation>
    <scope>IDENTIFICATION</scope>
</reference>
<dbReference type="STRING" id="77166.N6T370"/>
<keyword evidence="4" id="KW-0378">Hydrolase</keyword>
<evidence type="ECO:0000313" key="14">
    <source>
        <dbReference type="EnsemblMetazoa" id="XP_019768865.1"/>
    </source>
</evidence>
<keyword evidence="2" id="KW-0645">Protease</keyword>
<dbReference type="PANTHER" id="PTHR47901:SF8">
    <property type="entry name" value="CASPASE-3"/>
    <property type="match status" value="1"/>
</dbReference>
<evidence type="ECO:0000256" key="4">
    <source>
        <dbReference type="ARBA" id="ARBA00022801"/>
    </source>
</evidence>
<dbReference type="Pfam" id="PF00656">
    <property type="entry name" value="Peptidase_C14"/>
    <property type="match status" value="1"/>
</dbReference>
<evidence type="ECO:0000256" key="5">
    <source>
        <dbReference type="ARBA" id="ARBA00022807"/>
    </source>
</evidence>
<feature type="non-terminal residue" evidence="12">
    <location>
        <position position="1"/>
    </location>
</feature>
<accession>N6T370</accession>
<feature type="region of interest" description="Disordered" evidence="9">
    <location>
        <begin position="298"/>
        <end position="319"/>
    </location>
</feature>
<dbReference type="PRINTS" id="PR00376">
    <property type="entry name" value="IL1BCENZYME"/>
</dbReference>
<dbReference type="PANTHER" id="PTHR47901">
    <property type="entry name" value="CASPASE RECRUITMENT DOMAIN-CONTAINING PROTEIN 18"/>
    <property type="match status" value="1"/>
</dbReference>
<evidence type="ECO:0000256" key="2">
    <source>
        <dbReference type="ARBA" id="ARBA00022670"/>
    </source>
</evidence>
<reference evidence="15 16" key="1">
    <citation type="journal article" date="2013" name="Genome Biol.">
        <title>Draft genome of the mountain pine beetle, Dendroctonus ponderosae Hopkins, a major forest pest.</title>
        <authorList>
            <person name="Keeling C.I."/>
            <person name="Yuen M.M."/>
            <person name="Liao N.Y."/>
            <person name="Docking T.R."/>
            <person name="Chan S.K."/>
            <person name="Taylor G.A."/>
            <person name="Palmquist D.L."/>
            <person name="Jackman S.D."/>
            <person name="Nguyen A."/>
            <person name="Li M."/>
            <person name="Henderson H."/>
            <person name="Janes J.K."/>
            <person name="Zhao Y."/>
            <person name="Pandoh P."/>
            <person name="Moore R."/>
            <person name="Sperling F.A."/>
            <person name="Huber D.P."/>
            <person name="Birol I."/>
            <person name="Jones S.J."/>
            <person name="Bohlmann J."/>
        </authorList>
    </citation>
    <scope>NUCLEOTIDE SEQUENCE</scope>
</reference>
<keyword evidence="15" id="KW-1185">Reference proteome</keyword>
<evidence type="ECO:0000256" key="7">
    <source>
        <dbReference type="PIRSR" id="PIRSR038001-1"/>
    </source>
</evidence>
<dbReference type="OrthoDB" id="6097640at2759"/>
<dbReference type="SUPFAM" id="SSF47986">
    <property type="entry name" value="DEATH domain"/>
    <property type="match status" value="1"/>
</dbReference>
<dbReference type="PROSITE" id="PS50207">
    <property type="entry name" value="CASPASE_P10"/>
    <property type="match status" value="1"/>
</dbReference>
<gene>
    <name evidence="14" type="primary">109543535</name>
    <name evidence="13" type="ORF">D910_08674</name>
    <name evidence="12" type="ORF">YQE_11294</name>
</gene>
<protein>
    <submittedName>
        <fullName evidence="12 14">Uncharacterized protein</fullName>
    </submittedName>
</protein>
<dbReference type="InterPro" id="IPR002398">
    <property type="entry name" value="Pept_C14"/>
</dbReference>
<dbReference type="HOGENOM" id="CLU_036904_5_2_1"/>
<dbReference type="SUPFAM" id="SSF52129">
    <property type="entry name" value="Caspase-like"/>
    <property type="match status" value="1"/>
</dbReference>
<dbReference type="GO" id="GO:0006915">
    <property type="term" value="P:apoptotic process"/>
    <property type="evidence" value="ECO:0007669"/>
    <property type="project" value="UniProtKB-KW"/>
</dbReference>
<dbReference type="Gene3D" id="1.10.533.10">
    <property type="entry name" value="Death Domain, Fas"/>
    <property type="match status" value="1"/>
</dbReference>
<dbReference type="AlphaFoldDB" id="N6T370"/>
<evidence type="ECO:0000313" key="16">
    <source>
        <dbReference type="Proteomes" id="UP000030742"/>
    </source>
</evidence>
<evidence type="ECO:0000313" key="15">
    <source>
        <dbReference type="Proteomes" id="UP000019118"/>
    </source>
</evidence>
<keyword evidence="5" id="KW-0788">Thiol protease</keyword>
<dbReference type="Proteomes" id="UP000030742">
    <property type="component" value="Unassembled WGS sequence"/>
</dbReference>
<sequence>MRDEQVELLRVHKDRLLRLTELQSLAKSLQDCTIFTETEVRNLFASRDERYNKIRFLDALIDKEEAAYNYLVDWLTTIGQSELARTLAAEKSGITPFGTPLYEDNDEDTEDDINSSIESEVFSPVNHSRIPLTIKVELATKFLDTSQHNPNIPYYECRSKNRGNVLIINNHNFTHERHKPRKGAKVDEDNLTELFTQMGGWIIQTESNLTAAEMQDVLKQFAQPDRESPPDACFIFIMSHGEDKLNETIIYGTDGHYLTTSAIQTYFTNENCSMFRGKPKVFIYQVCRGNELDLPRRYSTEFDGRRKTSSPPSEPIETRNEPVFEHFRPVEDMLIGHATMQGSKAHRDPFRGTWYIELICEHFMKLAKDESVVDLLVKVDEGLRRRMSEIGTVQTSEHTSKGFKKLYLNPGIFEENGNLVKFTAK</sequence>
<dbReference type="InterPro" id="IPR011029">
    <property type="entry name" value="DEATH-like_dom_sf"/>
</dbReference>
<dbReference type="Gene3D" id="3.40.50.1460">
    <property type="match status" value="1"/>
</dbReference>
<evidence type="ECO:0000259" key="11">
    <source>
        <dbReference type="PROSITE" id="PS50208"/>
    </source>
</evidence>
<name>N6T370_DENPD</name>
<dbReference type="PROSITE" id="PS50208">
    <property type="entry name" value="CASPASE_P20"/>
    <property type="match status" value="1"/>
</dbReference>
<dbReference type="InterPro" id="IPR015917">
    <property type="entry name" value="Pept_C14A"/>
</dbReference>
<dbReference type="OMA" id="WYIELIC"/>
<feature type="active site" evidence="7">
    <location>
        <position position="240"/>
    </location>
</feature>
<evidence type="ECO:0000259" key="10">
    <source>
        <dbReference type="PROSITE" id="PS50207"/>
    </source>
</evidence>
<evidence type="ECO:0000256" key="8">
    <source>
        <dbReference type="RuleBase" id="RU003971"/>
    </source>
</evidence>
<proteinExistence type="inferred from homology"/>
<dbReference type="Proteomes" id="UP000019118">
    <property type="component" value="Unassembled WGS sequence"/>
</dbReference>
<dbReference type="InterPro" id="IPR011600">
    <property type="entry name" value="Pept_C14_caspase"/>
</dbReference>
<evidence type="ECO:0000256" key="3">
    <source>
        <dbReference type="ARBA" id="ARBA00022703"/>
    </source>
</evidence>
<feature type="domain" description="Caspase family p10" evidence="10">
    <location>
        <begin position="332"/>
        <end position="410"/>
    </location>
</feature>